<reference evidence="8 9" key="1">
    <citation type="submission" date="2019-02" db="EMBL/GenBank/DDBJ databases">
        <title>Aquabacterium sp. strain KMB7.</title>
        <authorList>
            <person name="Chen W.-M."/>
        </authorList>
    </citation>
    <scope>NUCLEOTIDE SEQUENCE [LARGE SCALE GENOMIC DNA]</scope>
    <source>
        <strain evidence="8 9">KMB7</strain>
    </source>
</reference>
<evidence type="ECO:0000256" key="6">
    <source>
        <dbReference type="ARBA" id="ARBA00023136"/>
    </source>
</evidence>
<dbReference type="InterPro" id="IPR003593">
    <property type="entry name" value="AAA+_ATPase"/>
</dbReference>
<dbReference type="RefSeq" id="WP_130968312.1">
    <property type="nucleotide sequence ID" value="NZ_SIXI01000004.1"/>
</dbReference>
<dbReference type="GO" id="GO:0016020">
    <property type="term" value="C:membrane"/>
    <property type="evidence" value="ECO:0007669"/>
    <property type="project" value="InterPro"/>
</dbReference>
<dbReference type="SMART" id="SM00382">
    <property type="entry name" value="AAA"/>
    <property type="match status" value="1"/>
</dbReference>
<dbReference type="InterPro" id="IPR017871">
    <property type="entry name" value="ABC_transporter-like_CS"/>
</dbReference>
<dbReference type="Gene3D" id="3.40.50.300">
    <property type="entry name" value="P-loop containing nucleotide triphosphate hydrolases"/>
    <property type="match status" value="1"/>
</dbReference>
<dbReference type="SUPFAM" id="SSF52540">
    <property type="entry name" value="P-loop containing nucleoside triphosphate hydrolases"/>
    <property type="match status" value="1"/>
</dbReference>
<dbReference type="GO" id="GO:0016887">
    <property type="term" value="F:ATP hydrolysis activity"/>
    <property type="evidence" value="ECO:0007669"/>
    <property type="project" value="InterPro"/>
</dbReference>
<dbReference type="Proteomes" id="UP000292120">
    <property type="component" value="Unassembled WGS sequence"/>
</dbReference>
<dbReference type="PANTHER" id="PTHR43166">
    <property type="entry name" value="AMINO ACID IMPORT ATP-BINDING PROTEIN"/>
    <property type="match status" value="1"/>
</dbReference>
<organism evidence="8 9">
    <name type="scientific">Aquabacterium lacunae</name>
    <dbReference type="NCBI Taxonomy" id="2528630"/>
    <lineage>
        <taxon>Bacteria</taxon>
        <taxon>Pseudomonadati</taxon>
        <taxon>Pseudomonadota</taxon>
        <taxon>Betaproteobacteria</taxon>
        <taxon>Burkholderiales</taxon>
        <taxon>Aquabacterium</taxon>
    </lineage>
</organism>
<evidence type="ECO:0000256" key="4">
    <source>
        <dbReference type="ARBA" id="ARBA00022840"/>
    </source>
</evidence>
<evidence type="ECO:0000256" key="2">
    <source>
        <dbReference type="ARBA" id="ARBA00022475"/>
    </source>
</evidence>
<dbReference type="PROSITE" id="PS00211">
    <property type="entry name" value="ABC_TRANSPORTER_1"/>
    <property type="match status" value="1"/>
</dbReference>
<dbReference type="PANTHER" id="PTHR43166:SF6">
    <property type="entry name" value="PHOSPHONATES IMPORT ATP-BINDING PROTEIN PHNC"/>
    <property type="match status" value="1"/>
</dbReference>
<dbReference type="InterPro" id="IPR012693">
    <property type="entry name" value="ABC_transpr_PhnC"/>
</dbReference>
<dbReference type="PROSITE" id="PS50893">
    <property type="entry name" value="ABC_TRANSPORTER_2"/>
    <property type="match status" value="1"/>
</dbReference>
<dbReference type="Pfam" id="PF00005">
    <property type="entry name" value="ABC_tran"/>
    <property type="match status" value="1"/>
</dbReference>
<comment type="caution">
    <text evidence="8">The sequence shown here is derived from an EMBL/GenBank/DDBJ whole genome shotgun (WGS) entry which is preliminary data.</text>
</comment>
<dbReference type="InterPro" id="IPR027417">
    <property type="entry name" value="P-loop_NTPase"/>
</dbReference>
<evidence type="ECO:0000259" key="7">
    <source>
        <dbReference type="PROSITE" id="PS50893"/>
    </source>
</evidence>
<proteinExistence type="predicted"/>
<sequence>MTQLFAKEPAALSGRGVLTLRGVGVTYPSGMCALKPADLSFTPGEFAVLLGASGAGKSTLLRSINQLVQPSTGSVQLQGAVEQGSRAARLRALRRQCAMVFQQHHLIGRQTVLSNVLLGLVGSRPSLASLWPWSKRERLLALGAIERVGLLDKAMFRADMLSGGQQQRVGIARALVQSPQVLLADEPVASLDPATAHSVLSLLHGICKNDGLTALVSLHQVDLAKTFADRIVGLRSGEVLFDVPAPDLSPDLQARLYGSRGASTTACAAGVEPESFHANPFNPSLMETSP</sequence>
<keyword evidence="3" id="KW-0547">Nucleotide-binding</keyword>
<dbReference type="CDD" id="cd03256">
    <property type="entry name" value="ABC_PhnC_transporter"/>
    <property type="match status" value="1"/>
</dbReference>
<feature type="domain" description="ABC transporter" evidence="7">
    <location>
        <begin position="18"/>
        <end position="261"/>
    </location>
</feature>
<evidence type="ECO:0000256" key="3">
    <source>
        <dbReference type="ARBA" id="ARBA00022741"/>
    </source>
</evidence>
<dbReference type="GO" id="GO:0015416">
    <property type="term" value="F:ABC-type phosphonate transporter activity"/>
    <property type="evidence" value="ECO:0007669"/>
    <property type="project" value="InterPro"/>
</dbReference>
<evidence type="ECO:0000256" key="1">
    <source>
        <dbReference type="ARBA" id="ARBA00022448"/>
    </source>
</evidence>
<dbReference type="InterPro" id="IPR003439">
    <property type="entry name" value="ABC_transporter-like_ATP-bd"/>
</dbReference>
<keyword evidence="4 8" id="KW-0067">ATP-binding</keyword>
<dbReference type="AlphaFoldDB" id="A0A4V2JFK7"/>
<keyword evidence="1" id="KW-0813">Transport</keyword>
<keyword evidence="2" id="KW-1003">Cell membrane</keyword>
<evidence type="ECO:0000256" key="5">
    <source>
        <dbReference type="ARBA" id="ARBA00022967"/>
    </source>
</evidence>
<accession>A0A4V2JFK7</accession>
<protein>
    <submittedName>
        <fullName evidence="8">Phosphonate ABC transporter ATP-binding protein</fullName>
    </submittedName>
</protein>
<gene>
    <name evidence="8" type="primary">phnC</name>
    <name evidence="8" type="ORF">EYS42_11560</name>
</gene>
<dbReference type="EMBL" id="SIXI01000004">
    <property type="protein sequence ID" value="TBO30320.1"/>
    <property type="molecule type" value="Genomic_DNA"/>
</dbReference>
<dbReference type="OrthoDB" id="9802264at2"/>
<evidence type="ECO:0000313" key="8">
    <source>
        <dbReference type="EMBL" id="TBO30320.1"/>
    </source>
</evidence>
<keyword evidence="6" id="KW-0472">Membrane</keyword>
<dbReference type="InterPro" id="IPR050086">
    <property type="entry name" value="MetN_ABC_transporter-like"/>
</dbReference>
<keyword evidence="9" id="KW-1185">Reference proteome</keyword>
<evidence type="ECO:0000313" key="9">
    <source>
        <dbReference type="Proteomes" id="UP000292120"/>
    </source>
</evidence>
<name>A0A4V2JFK7_9BURK</name>
<dbReference type="NCBIfam" id="TIGR02315">
    <property type="entry name" value="ABC_phnC"/>
    <property type="match status" value="1"/>
</dbReference>
<keyword evidence="5" id="KW-1278">Translocase</keyword>
<dbReference type="GO" id="GO:0005524">
    <property type="term" value="F:ATP binding"/>
    <property type="evidence" value="ECO:0007669"/>
    <property type="project" value="UniProtKB-KW"/>
</dbReference>